<reference evidence="2 3" key="1">
    <citation type="journal article" date="2021" name="ISME Commun">
        <title>Automated analysis of genomic sequences facilitates high-throughput and comprehensive description of bacteria.</title>
        <authorList>
            <person name="Hitch T.C.A."/>
        </authorList>
    </citation>
    <scope>NUCLEOTIDE SEQUENCE [LARGE SCALE GENOMIC DNA]</scope>
    <source>
        <strain evidence="2 3">Sanger_18</strain>
    </source>
</reference>
<protein>
    <submittedName>
        <fullName evidence="2">Acetylxylan esterase</fullName>
    </submittedName>
</protein>
<dbReference type="PANTHER" id="PTHR40111:SF1">
    <property type="entry name" value="CEPHALOSPORIN-C DEACETYLASE"/>
    <property type="match status" value="1"/>
</dbReference>
<proteinExistence type="predicted"/>
<evidence type="ECO:0000259" key="1">
    <source>
        <dbReference type="Pfam" id="PF05448"/>
    </source>
</evidence>
<dbReference type="InterPro" id="IPR008391">
    <property type="entry name" value="AXE1_dom"/>
</dbReference>
<dbReference type="EMBL" id="JAOQKJ010000011">
    <property type="protein sequence ID" value="MCU6745378.1"/>
    <property type="molecule type" value="Genomic_DNA"/>
</dbReference>
<organism evidence="2 3">
    <name type="scientific">Suilimivivens aceti</name>
    <dbReference type="NCBI Taxonomy" id="2981774"/>
    <lineage>
        <taxon>Bacteria</taxon>
        <taxon>Bacillati</taxon>
        <taxon>Bacillota</taxon>
        <taxon>Clostridia</taxon>
        <taxon>Lachnospirales</taxon>
        <taxon>Lachnospiraceae</taxon>
        <taxon>Suilimivivens</taxon>
    </lineage>
</organism>
<gene>
    <name evidence="2" type="ORF">OCV77_12915</name>
</gene>
<dbReference type="RefSeq" id="WP_262575417.1">
    <property type="nucleotide sequence ID" value="NZ_JAOQKJ010000011.1"/>
</dbReference>
<dbReference type="Gene3D" id="3.40.50.1820">
    <property type="entry name" value="alpha/beta hydrolase"/>
    <property type="match status" value="1"/>
</dbReference>
<comment type="caution">
    <text evidence="2">The sequence shown here is derived from an EMBL/GenBank/DDBJ whole genome shotgun (WGS) entry which is preliminary data.</text>
</comment>
<dbReference type="PANTHER" id="PTHR40111">
    <property type="entry name" value="CEPHALOSPORIN-C DEACETYLASE"/>
    <property type="match status" value="1"/>
</dbReference>
<keyword evidence="3" id="KW-1185">Reference proteome</keyword>
<feature type="domain" description="Acetyl xylan esterase" evidence="1">
    <location>
        <begin position="1"/>
        <end position="316"/>
    </location>
</feature>
<accession>A0ABT2T537</accession>
<dbReference type="SUPFAM" id="SSF53474">
    <property type="entry name" value="alpha/beta-Hydrolases"/>
    <property type="match status" value="1"/>
</dbReference>
<dbReference type="Pfam" id="PF05448">
    <property type="entry name" value="AXE1"/>
    <property type="match status" value="1"/>
</dbReference>
<dbReference type="InterPro" id="IPR029058">
    <property type="entry name" value="AB_hydrolase_fold"/>
</dbReference>
<dbReference type="Proteomes" id="UP001652432">
    <property type="component" value="Unassembled WGS sequence"/>
</dbReference>
<evidence type="ECO:0000313" key="3">
    <source>
        <dbReference type="Proteomes" id="UP001652432"/>
    </source>
</evidence>
<evidence type="ECO:0000313" key="2">
    <source>
        <dbReference type="EMBL" id="MCU6745378.1"/>
    </source>
</evidence>
<dbReference type="InterPro" id="IPR039069">
    <property type="entry name" value="CE7"/>
</dbReference>
<sequence length="318" mass="36519">MPGVDVSLEQLRQYLGRDPMPEHFEFFWEKSKQKVSAFSLRIEEEAVEYENPKLSYFRITIQATDQVWLRAKYIRPKKKTQVPMVIAFHDYPGASRGWFHLSRYGALGFGVLAPDARGQGGMSESGQSGVGPTAGSLLFQGLSDIPENMYLYHLIEDSFLWIEVAKRLSGMDDGSLYVYGEGQGGGQAIACAALYPEIEKCIAHYPMLCDYKRVWEMDFDTNGYEGLTYFFRWHDPEHKREKEIFEKLALMDVKNFASMVKAKVLMSTGLRDFVSPPSAQFAVFHALACEKRHLVYPKHGHELNNFFENEYLKFLLEK</sequence>
<name>A0ABT2T537_9FIRM</name>